<proteinExistence type="predicted"/>
<organism evidence="1">
    <name type="scientific">Octopus bimaculoides</name>
    <name type="common">California two-spotted octopus</name>
    <dbReference type="NCBI Taxonomy" id="37653"/>
    <lineage>
        <taxon>Eukaryota</taxon>
        <taxon>Metazoa</taxon>
        <taxon>Spiralia</taxon>
        <taxon>Lophotrochozoa</taxon>
        <taxon>Mollusca</taxon>
        <taxon>Cephalopoda</taxon>
        <taxon>Coleoidea</taxon>
        <taxon>Octopodiformes</taxon>
        <taxon>Octopoda</taxon>
        <taxon>Incirrata</taxon>
        <taxon>Octopodidae</taxon>
        <taxon>Octopus</taxon>
    </lineage>
</organism>
<protein>
    <submittedName>
        <fullName evidence="1">Uncharacterized protein</fullName>
    </submittedName>
</protein>
<accession>A0A0L8FJJ5</accession>
<dbReference type="AlphaFoldDB" id="A0A0L8FJJ5"/>
<name>A0A0L8FJJ5_OCTBM</name>
<gene>
    <name evidence="1" type="ORF">OCBIM_22017516mg</name>
</gene>
<dbReference type="PROSITE" id="PS51257">
    <property type="entry name" value="PROKAR_LIPOPROTEIN"/>
    <property type="match status" value="1"/>
</dbReference>
<evidence type="ECO:0000313" key="1">
    <source>
        <dbReference type="EMBL" id="KOF64303.1"/>
    </source>
</evidence>
<dbReference type="STRING" id="37653.A0A0L8FJJ5"/>
<dbReference type="OrthoDB" id="1058301at2759"/>
<reference evidence="1" key="1">
    <citation type="submission" date="2015-07" db="EMBL/GenBank/DDBJ databases">
        <title>MeaNS - Measles Nucleotide Surveillance Program.</title>
        <authorList>
            <person name="Tran T."/>
            <person name="Druce J."/>
        </authorList>
    </citation>
    <scope>NUCLEOTIDE SEQUENCE</scope>
    <source>
        <strain evidence="1">UCB-OBI-ISO-001</strain>
        <tissue evidence="1">Gonad</tissue>
    </source>
</reference>
<sequence length="40" mass="4905">MVTHTRLQYYKHNYCLLCITGSLGCRWHRYRQSARNSRKC</sequence>
<dbReference type="EMBL" id="KQ430333">
    <property type="protein sequence ID" value="KOF64303.1"/>
    <property type="molecule type" value="Genomic_DNA"/>
</dbReference>